<dbReference type="EMBL" id="JACHJD010000007">
    <property type="protein sequence ID" value="MBB5105449.1"/>
    <property type="molecule type" value="Genomic_DNA"/>
</dbReference>
<reference evidence="3 4" key="1">
    <citation type="submission" date="2017-09" db="EMBL/GenBank/DDBJ databases">
        <authorList>
            <person name="Lee N."/>
            <person name="Cho B.-K."/>
        </authorList>
    </citation>
    <scope>NUCLEOTIDE SEQUENCE [LARGE SCALE GENOMIC DNA]</scope>
    <source>
        <strain evidence="3 4">ATCC 27465</strain>
    </source>
</reference>
<dbReference type="SUPFAM" id="SSF53335">
    <property type="entry name" value="S-adenosyl-L-methionine-dependent methyltransferases"/>
    <property type="match status" value="1"/>
</dbReference>
<reference evidence="2 5" key="2">
    <citation type="submission" date="2020-08" db="EMBL/GenBank/DDBJ databases">
        <title>Genomic Encyclopedia of Type Strains, Phase III (KMG-III): the genomes of soil and plant-associated and newly described type strains.</title>
        <authorList>
            <person name="Whitman W."/>
        </authorList>
    </citation>
    <scope>NUCLEOTIDE SEQUENCE [LARGE SCALE GENOMIC DNA]</scope>
    <source>
        <strain evidence="2 5">CECT 3146</strain>
    </source>
</reference>
<dbReference type="GO" id="GO:0008168">
    <property type="term" value="F:methyltransferase activity"/>
    <property type="evidence" value="ECO:0007669"/>
    <property type="project" value="UniProtKB-KW"/>
</dbReference>
<dbReference type="Proteomes" id="UP000549009">
    <property type="component" value="Unassembled WGS sequence"/>
</dbReference>
<dbReference type="InterPro" id="IPR029063">
    <property type="entry name" value="SAM-dependent_MTases_sf"/>
</dbReference>
<protein>
    <submittedName>
        <fullName evidence="2 3">SAM-dependent methyltransferase</fullName>
    </submittedName>
</protein>
<dbReference type="InterPro" id="IPR041698">
    <property type="entry name" value="Methyltransf_25"/>
</dbReference>
<dbReference type="GO" id="GO:0032259">
    <property type="term" value="P:methylation"/>
    <property type="evidence" value="ECO:0007669"/>
    <property type="project" value="UniProtKB-KW"/>
</dbReference>
<keyword evidence="3" id="KW-0808">Transferase</keyword>
<name>A0A5P2XG63_STRST</name>
<evidence type="ECO:0000259" key="1">
    <source>
        <dbReference type="Pfam" id="PF13649"/>
    </source>
</evidence>
<dbReference type="RefSeq" id="WP_150514309.1">
    <property type="nucleotide sequence ID" value="NZ_BMSQ01000006.1"/>
</dbReference>
<proteinExistence type="predicted"/>
<dbReference type="CDD" id="cd02440">
    <property type="entry name" value="AdoMet_MTases"/>
    <property type="match status" value="1"/>
</dbReference>
<evidence type="ECO:0000313" key="5">
    <source>
        <dbReference type="Proteomes" id="UP000549009"/>
    </source>
</evidence>
<dbReference type="KEGG" id="sspb:CP982_36100"/>
<evidence type="ECO:0000313" key="2">
    <source>
        <dbReference type="EMBL" id="MBB5105449.1"/>
    </source>
</evidence>
<organism evidence="3 4">
    <name type="scientific">Streptomyces spectabilis</name>
    <dbReference type="NCBI Taxonomy" id="68270"/>
    <lineage>
        <taxon>Bacteria</taxon>
        <taxon>Bacillati</taxon>
        <taxon>Actinomycetota</taxon>
        <taxon>Actinomycetes</taxon>
        <taxon>Kitasatosporales</taxon>
        <taxon>Streptomycetaceae</taxon>
        <taxon>Streptomyces</taxon>
    </lineage>
</organism>
<dbReference type="OrthoDB" id="503216at2"/>
<accession>A0A5P2XG63</accession>
<dbReference type="Pfam" id="PF13649">
    <property type="entry name" value="Methyltransf_25"/>
    <property type="match status" value="1"/>
</dbReference>
<dbReference type="AlphaFoldDB" id="A0A5P2XG63"/>
<sequence>MQNVMATPSSSASTDAYAPGLDHYASRHRRDAVKRLWEEPVTFSILRAALAQVPTSRSLSVMDIGCGAGEGLHLLRALHATRALADLPRITYRGLDLDEGLLRLAARTHHEEDDAEFWHGDIREDLPEDPFDLYLSCGVPYSHLTADELLAALTRVFTAVRRNRTRSVVVVDVLGRYSLEWVPNWGRARWPYRMSFFQSDQEAQDVPMTFWDAGGLRDCIGQAARNAGAHMERQQLFDRSIMVGRHTATGQFNPQLPPYRTLINLLEDGDAVPLEDLRAPAVPEQAPPVQRAFFSQLFTQWNDVLDAAGASTRARSLPAAVGGPMVARGLRAVEHRLSSGLGVGHSLSAVVTLDERA</sequence>
<gene>
    <name evidence="3" type="ORF">CP982_36100</name>
    <name evidence="2" type="ORF">FHS40_004544</name>
</gene>
<keyword evidence="5" id="KW-1185">Reference proteome</keyword>
<keyword evidence="3" id="KW-0489">Methyltransferase</keyword>
<feature type="domain" description="Methyltransferase" evidence="1">
    <location>
        <begin position="61"/>
        <end position="161"/>
    </location>
</feature>
<evidence type="ECO:0000313" key="3">
    <source>
        <dbReference type="EMBL" id="QEV63458.1"/>
    </source>
</evidence>
<dbReference type="EMBL" id="CP023690">
    <property type="protein sequence ID" value="QEV63458.1"/>
    <property type="molecule type" value="Genomic_DNA"/>
</dbReference>
<evidence type="ECO:0000313" key="4">
    <source>
        <dbReference type="Proteomes" id="UP000326505"/>
    </source>
</evidence>
<dbReference type="Gene3D" id="3.40.50.150">
    <property type="entry name" value="Vaccinia Virus protein VP39"/>
    <property type="match status" value="1"/>
</dbReference>
<dbReference type="Proteomes" id="UP000326505">
    <property type="component" value="Chromosome"/>
</dbReference>